<dbReference type="AlphaFoldDB" id="A0A3B0BM77"/>
<dbReference type="RefSeq" id="WP_120755762.1">
    <property type="nucleotide sequence ID" value="NZ_JBFADQ010000013.1"/>
</dbReference>
<evidence type="ECO:0000313" key="1">
    <source>
        <dbReference type="EMBL" id="RKN72616.1"/>
    </source>
</evidence>
<proteinExistence type="predicted"/>
<comment type="caution">
    <text evidence="1">The sequence shown here is derived from an EMBL/GenBank/DDBJ whole genome shotgun (WGS) entry which is preliminary data.</text>
</comment>
<dbReference type="Proteomes" id="UP000270343">
    <property type="component" value="Unassembled WGS sequence"/>
</dbReference>
<evidence type="ECO:0000313" key="2">
    <source>
        <dbReference type="Proteomes" id="UP000270343"/>
    </source>
</evidence>
<keyword evidence="2" id="KW-1185">Reference proteome</keyword>
<dbReference type="EMBL" id="RBAM01000005">
    <property type="protein sequence ID" value="RKN72616.1"/>
    <property type="molecule type" value="Genomic_DNA"/>
</dbReference>
<organism evidence="1 2">
    <name type="scientific">Streptomyces klenkii</name>
    <dbReference type="NCBI Taxonomy" id="1420899"/>
    <lineage>
        <taxon>Bacteria</taxon>
        <taxon>Bacillati</taxon>
        <taxon>Actinomycetota</taxon>
        <taxon>Actinomycetes</taxon>
        <taxon>Kitasatosporales</taxon>
        <taxon>Streptomycetaceae</taxon>
        <taxon>Streptomyces</taxon>
    </lineage>
</organism>
<sequence>MSDPDEACPGPHAFCKGCRGSGDYHAAVLYLDQSGEGGNMTGAHLCPYCTGRGFFCKHHPPCRILHEDDTPVIGPDALPPV</sequence>
<dbReference type="OrthoDB" id="4236966at2"/>
<gene>
    <name evidence="1" type="ORF">D7231_14095</name>
</gene>
<accession>A0A3B0BM77</accession>
<reference evidence="1 2" key="1">
    <citation type="journal article" date="2015" name="Antonie Van Leeuwenhoek">
        <title>Streptomyces klenkii sp. nov., isolated from deep marine sediment.</title>
        <authorList>
            <person name="Veyisoglu A."/>
            <person name="Sahin N."/>
        </authorList>
    </citation>
    <scope>NUCLEOTIDE SEQUENCE [LARGE SCALE GENOMIC DNA]</scope>
    <source>
        <strain evidence="1 2">KCTC 29202</strain>
    </source>
</reference>
<protein>
    <submittedName>
        <fullName evidence="1">Uncharacterized protein</fullName>
    </submittedName>
</protein>
<name>A0A3B0BM77_9ACTN</name>